<dbReference type="AlphaFoldDB" id="A0AAV4S4J1"/>
<evidence type="ECO:0000313" key="1">
    <source>
        <dbReference type="EMBL" id="GIY28555.1"/>
    </source>
</evidence>
<dbReference type="Proteomes" id="UP001054837">
    <property type="component" value="Unassembled WGS sequence"/>
</dbReference>
<name>A0AAV4S4J1_9ARAC</name>
<gene>
    <name evidence="1" type="ORF">CDAR_409581</name>
</gene>
<keyword evidence="2" id="KW-1185">Reference proteome</keyword>
<sequence>MCDVGFRCRARFYTTLRRMQKNKLKRKRKEAISVFCAVRMPSIKHSLSLVLDLDRGQQGGVPEIESDRLALPAGQNLFRNFEVEFEFRERLFFRNLRS</sequence>
<evidence type="ECO:0000313" key="2">
    <source>
        <dbReference type="Proteomes" id="UP001054837"/>
    </source>
</evidence>
<reference evidence="1 2" key="1">
    <citation type="submission" date="2021-06" db="EMBL/GenBank/DDBJ databases">
        <title>Caerostris darwini draft genome.</title>
        <authorList>
            <person name="Kono N."/>
            <person name="Arakawa K."/>
        </authorList>
    </citation>
    <scope>NUCLEOTIDE SEQUENCE [LARGE SCALE GENOMIC DNA]</scope>
</reference>
<proteinExistence type="predicted"/>
<dbReference type="EMBL" id="BPLQ01007179">
    <property type="protein sequence ID" value="GIY28555.1"/>
    <property type="molecule type" value="Genomic_DNA"/>
</dbReference>
<accession>A0AAV4S4J1</accession>
<comment type="caution">
    <text evidence="1">The sequence shown here is derived from an EMBL/GenBank/DDBJ whole genome shotgun (WGS) entry which is preliminary data.</text>
</comment>
<organism evidence="1 2">
    <name type="scientific">Caerostris darwini</name>
    <dbReference type="NCBI Taxonomy" id="1538125"/>
    <lineage>
        <taxon>Eukaryota</taxon>
        <taxon>Metazoa</taxon>
        <taxon>Ecdysozoa</taxon>
        <taxon>Arthropoda</taxon>
        <taxon>Chelicerata</taxon>
        <taxon>Arachnida</taxon>
        <taxon>Araneae</taxon>
        <taxon>Araneomorphae</taxon>
        <taxon>Entelegynae</taxon>
        <taxon>Araneoidea</taxon>
        <taxon>Araneidae</taxon>
        <taxon>Caerostris</taxon>
    </lineage>
</organism>
<protein>
    <submittedName>
        <fullName evidence="1">Uncharacterized protein</fullName>
    </submittedName>
</protein>